<dbReference type="EMBL" id="JAFKMR010000026">
    <property type="protein sequence ID" value="MBN8745199.1"/>
    <property type="molecule type" value="Genomic_DNA"/>
</dbReference>
<keyword evidence="14" id="KW-0966">Cell projection</keyword>
<evidence type="ECO:0000313" key="14">
    <source>
        <dbReference type="EMBL" id="MBN8745199.1"/>
    </source>
</evidence>
<dbReference type="Pfam" id="PF01514">
    <property type="entry name" value="YscJ_FliF"/>
    <property type="match status" value="1"/>
</dbReference>
<dbReference type="Pfam" id="PF08345">
    <property type="entry name" value="YscJ_FliF_C"/>
    <property type="match status" value="1"/>
</dbReference>
<evidence type="ECO:0000256" key="11">
    <source>
        <dbReference type="SAM" id="Phobius"/>
    </source>
</evidence>
<keyword evidence="7 11" id="KW-0472">Membrane</keyword>
<dbReference type="GO" id="GO:0005886">
    <property type="term" value="C:plasma membrane"/>
    <property type="evidence" value="ECO:0007669"/>
    <property type="project" value="UniProtKB-SubCell"/>
</dbReference>
<dbReference type="PIRSF" id="PIRSF004862">
    <property type="entry name" value="FliF"/>
    <property type="match status" value="1"/>
</dbReference>
<keyword evidence="4" id="KW-1003">Cell membrane</keyword>
<keyword evidence="5 11" id="KW-0812">Transmembrane</keyword>
<feature type="domain" description="Flagellar M-ring N-terminal" evidence="12">
    <location>
        <begin position="46"/>
        <end position="220"/>
    </location>
</feature>
<evidence type="ECO:0000256" key="7">
    <source>
        <dbReference type="ARBA" id="ARBA00023136"/>
    </source>
</evidence>
<proteinExistence type="inferred from homology"/>
<protein>
    <recommendedName>
        <fullName evidence="9">Flagellar M-ring protein</fullName>
    </recommendedName>
</protein>
<dbReference type="PRINTS" id="PR01009">
    <property type="entry name" value="FLGMRINGFLIF"/>
</dbReference>
<evidence type="ECO:0000256" key="4">
    <source>
        <dbReference type="ARBA" id="ARBA00022475"/>
    </source>
</evidence>
<dbReference type="AlphaFoldDB" id="A0A8I1MY21"/>
<dbReference type="InterPro" id="IPR045851">
    <property type="entry name" value="AMP-bd_C_sf"/>
</dbReference>
<comment type="function">
    <text evidence="9">The M ring may be actively involved in energy transduction.</text>
</comment>
<feature type="transmembrane region" description="Helical" evidence="11">
    <location>
        <begin position="25"/>
        <end position="44"/>
    </location>
</feature>
<feature type="region of interest" description="Disordered" evidence="10">
    <location>
        <begin position="288"/>
        <end position="316"/>
    </location>
</feature>
<dbReference type="RefSeq" id="WP_276731703.1">
    <property type="nucleotide sequence ID" value="NZ_JAFKMR010000026.1"/>
</dbReference>
<comment type="caution">
    <text evidence="14">The sequence shown here is derived from an EMBL/GenBank/DDBJ whole genome shotgun (WGS) entry which is preliminary data.</text>
</comment>
<dbReference type="Proteomes" id="UP000664800">
    <property type="component" value="Unassembled WGS sequence"/>
</dbReference>
<evidence type="ECO:0000256" key="6">
    <source>
        <dbReference type="ARBA" id="ARBA00022989"/>
    </source>
</evidence>
<dbReference type="InterPro" id="IPR013556">
    <property type="entry name" value="Flag_M-ring_C"/>
</dbReference>
<reference evidence="14" key="1">
    <citation type="submission" date="2021-02" db="EMBL/GenBank/DDBJ databases">
        <title>Thiocyanate and organic carbon inputs drive convergent selection for specific autotrophic Afipia and Thiobacillus strains within complex microbiomes.</title>
        <authorList>
            <person name="Huddy R.J."/>
            <person name="Sachdeva R."/>
            <person name="Kadzinga F."/>
            <person name="Kantor R.S."/>
            <person name="Harrison S.T.L."/>
            <person name="Banfield J.F."/>
        </authorList>
    </citation>
    <scope>NUCLEOTIDE SEQUENCE</scope>
    <source>
        <strain evidence="14">SCN18_13_7_16_R3_B_64_19</strain>
    </source>
</reference>
<dbReference type="GO" id="GO:0071973">
    <property type="term" value="P:bacterial-type flagellum-dependent cell motility"/>
    <property type="evidence" value="ECO:0007669"/>
    <property type="project" value="InterPro"/>
</dbReference>
<keyword evidence="6 11" id="KW-1133">Transmembrane helix</keyword>
<dbReference type="Gene3D" id="3.30.300.30">
    <property type="match status" value="1"/>
</dbReference>
<keyword evidence="14" id="KW-0282">Flagellum</keyword>
<name>A0A8I1MY21_THIA3</name>
<evidence type="ECO:0000256" key="8">
    <source>
        <dbReference type="ARBA" id="ARBA00023143"/>
    </source>
</evidence>
<keyword evidence="14" id="KW-0969">Cilium</keyword>
<gene>
    <name evidence="14" type="primary">fliF</name>
    <name evidence="14" type="ORF">J0I24_12980</name>
</gene>
<keyword evidence="8 9" id="KW-0975">Bacterial flagellum</keyword>
<dbReference type="NCBIfam" id="TIGR00206">
    <property type="entry name" value="fliF"/>
    <property type="match status" value="1"/>
</dbReference>
<evidence type="ECO:0000256" key="3">
    <source>
        <dbReference type="ARBA" id="ARBA00007971"/>
    </source>
</evidence>
<dbReference type="PANTHER" id="PTHR30046">
    <property type="entry name" value="FLAGELLAR M-RING PROTEIN"/>
    <property type="match status" value="1"/>
</dbReference>
<comment type="subcellular location">
    <subcellularLocation>
        <location evidence="1 9">Bacterial flagellum basal body</location>
    </subcellularLocation>
    <subcellularLocation>
        <location evidence="2">Cell membrane</location>
        <topology evidence="2">Multi-pass membrane protein</topology>
    </subcellularLocation>
</comment>
<evidence type="ECO:0000259" key="13">
    <source>
        <dbReference type="Pfam" id="PF08345"/>
    </source>
</evidence>
<comment type="similarity">
    <text evidence="3 9">Belongs to the FliF family.</text>
</comment>
<dbReference type="PANTHER" id="PTHR30046:SF0">
    <property type="entry name" value="FLAGELLAR M-RING PROTEIN"/>
    <property type="match status" value="1"/>
</dbReference>
<evidence type="ECO:0000256" key="10">
    <source>
        <dbReference type="SAM" id="MobiDB-lite"/>
    </source>
</evidence>
<dbReference type="GO" id="GO:0003774">
    <property type="term" value="F:cytoskeletal motor activity"/>
    <property type="evidence" value="ECO:0007669"/>
    <property type="project" value="InterPro"/>
</dbReference>
<dbReference type="InterPro" id="IPR043427">
    <property type="entry name" value="YscJ/FliF"/>
</dbReference>
<dbReference type="InterPro" id="IPR006182">
    <property type="entry name" value="FliF_N_dom"/>
</dbReference>
<accession>A0A8I1MY21</accession>
<evidence type="ECO:0000313" key="15">
    <source>
        <dbReference type="Proteomes" id="UP000664800"/>
    </source>
</evidence>
<evidence type="ECO:0000256" key="1">
    <source>
        <dbReference type="ARBA" id="ARBA00004117"/>
    </source>
</evidence>
<evidence type="ECO:0000256" key="5">
    <source>
        <dbReference type="ARBA" id="ARBA00022692"/>
    </source>
</evidence>
<evidence type="ECO:0000256" key="9">
    <source>
        <dbReference type="PIRNR" id="PIRNR004862"/>
    </source>
</evidence>
<feature type="compositionally biased region" description="Basic and acidic residues" evidence="10">
    <location>
        <begin position="488"/>
        <end position="502"/>
    </location>
</feature>
<feature type="domain" description="Flagellar M-ring C-terminal" evidence="13">
    <location>
        <begin position="252"/>
        <end position="429"/>
    </location>
</feature>
<evidence type="ECO:0000256" key="2">
    <source>
        <dbReference type="ARBA" id="ARBA00004651"/>
    </source>
</evidence>
<dbReference type="InterPro" id="IPR000067">
    <property type="entry name" value="FlgMring_FliF"/>
</dbReference>
<dbReference type="GO" id="GO:0009431">
    <property type="term" value="C:bacterial-type flagellum basal body, MS ring"/>
    <property type="evidence" value="ECO:0007669"/>
    <property type="project" value="InterPro"/>
</dbReference>
<organism evidence="14 15">
    <name type="scientific">Thiomonas arsenitoxydans (strain DSM 22701 / CIP 110005 / 3As)</name>
    <dbReference type="NCBI Taxonomy" id="426114"/>
    <lineage>
        <taxon>Bacteria</taxon>
        <taxon>Pseudomonadati</taxon>
        <taxon>Pseudomonadota</taxon>
        <taxon>Betaproteobacteria</taxon>
        <taxon>Burkholderiales</taxon>
        <taxon>Thiomonas</taxon>
    </lineage>
</organism>
<evidence type="ECO:0000259" key="12">
    <source>
        <dbReference type="Pfam" id="PF01514"/>
    </source>
</evidence>
<feature type="region of interest" description="Disordered" evidence="10">
    <location>
        <begin position="477"/>
        <end position="534"/>
    </location>
</feature>
<sequence>MATTTAAALQDPLGAFRQMNMNQRFTWLAGLAALIALVIVTLMWTSRLDYQVLYTNLSERDGGAVIGELQKLNIPYRITGGGAVIEVPSAQVYATRMKLAANGLPKGAGVGFEVLDHEPMGTSQFVERVNYQRALEGSLGRTIESLSAVQSATVHLAIPKPSVFLSEAEKPSASVLLKLYPGRVLSGAQVAGIVHLVSSAVAGLGDKNVSVVDQDGNLLTSGQRADSGIQPDQLMYRNTIEQQYRKQIEALLAPLVGNEGVRVAVSADIDFAKTESSSVVYGQGHLLSQQQQSTNSSGGGTLPAGVPGALSNQPPGGVTAPFVMGTASAPLTPQQLTQITPSLKTLAPTAASSSATSNYDLDKTVSHTQQPVGSVKRLSVSVLVNDQAKGGKPVPLSAAQLGQMKQLVENAIGFDAKRGDTVSIVNMPFTAAQKEAEKQLPLWRQAWVWDGVRQAVPYVIALILGLMAYRAMRKATSGDVKAKRRKGKEAAEVDETAREKTPSDGTQKSSGPGAGAEMAAGGMPGSLAPDTVQLSNTLETDAAISRELVKQDPRRAAQVVKEWLSDGQ</sequence>